<dbReference type="Gene3D" id="2.40.10.340">
    <property type="entry name" value="Rod shape-determining protein MreC, domain 1"/>
    <property type="match status" value="1"/>
</dbReference>
<feature type="domain" description="Rod shape-determining protein MreC beta-barrel core" evidence="6">
    <location>
        <begin position="126"/>
        <end position="278"/>
    </location>
</feature>
<dbReference type="PANTHER" id="PTHR34138">
    <property type="entry name" value="CELL SHAPE-DETERMINING PROTEIN MREC"/>
    <property type="match status" value="1"/>
</dbReference>
<evidence type="ECO:0000256" key="4">
    <source>
        <dbReference type="ARBA" id="ARBA00032089"/>
    </source>
</evidence>
<sequence length="293" mass="32202">MKKLNVSKLITISLLIIILAMGSIIISAKNFKNGESPSKMTQVINDSTGGIDKLLSSPGNYFRDKYTRIQSFLNTYEENKNLKKELYQLSERATNSEGLQAENKSLREALNLENSLVGYKKITANVINRNPSSWDDIIIIDAGNNDGVKLNMIVMANKGVVGRVSQVNNKTSKISLLTGQHGLDNKIPVRIGNSDSPSYGLLSSYDYDKNAFLVSQITSKNAIKNGDLVVTSGLGGDSPQDLPVGKVIEKKNSSESSFEELYVEATGSFYDLRTVTLVDRIDGSHKEEENINE</sequence>
<evidence type="ECO:0000256" key="2">
    <source>
        <dbReference type="ARBA" id="ARBA00013855"/>
    </source>
</evidence>
<dbReference type="InterPro" id="IPR042177">
    <property type="entry name" value="Cell/Rod_1"/>
</dbReference>
<organism evidence="7 8">
    <name type="scientific">Floricoccus tropicus</name>
    <dbReference type="NCBI Taxonomy" id="1859473"/>
    <lineage>
        <taxon>Bacteria</taxon>
        <taxon>Bacillati</taxon>
        <taxon>Bacillota</taxon>
        <taxon>Bacilli</taxon>
        <taxon>Lactobacillales</taxon>
        <taxon>Streptococcaceae</taxon>
        <taxon>Floricoccus</taxon>
    </lineage>
</organism>
<evidence type="ECO:0000313" key="8">
    <source>
        <dbReference type="Proteomes" id="UP000178622"/>
    </source>
</evidence>
<comment type="function">
    <text evidence="5">Involved in formation and maintenance of cell shape.</text>
</comment>
<evidence type="ECO:0000256" key="1">
    <source>
        <dbReference type="ARBA" id="ARBA00009369"/>
    </source>
</evidence>
<dbReference type="Gene3D" id="2.40.10.350">
    <property type="entry name" value="Rod shape-determining protein MreC, domain 2"/>
    <property type="match status" value="1"/>
</dbReference>
<dbReference type="InterPro" id="IPR055342">
    <property type="entry name" value="MreC_beta-barrel_core"/>
</dbReference>
<dbReference type="InterPro" id="IPR042175">
    <property type="entry name" value="Cell/Rod_MreC_2"/>
</dbReference>
<dbReference type="AlphaFoldDB" id="A0A1E8GNL3"/>
<comment type="caution">
    <text evidence="7">The sequence shown here is derived from an EMBL/GenBank/DDBJ whole genome shotgun (WGS) entry which is preliminary data.</text>
</comment>
<keyword evidence="3 5" id="KW-0133">Cell shape</keyword>
<dbReference type="PANTHER" id="PTHR34138:SF1">
    <property type="entry name" value="CELL SHAPE-DETERMINING PROTEIN MREC"/>
    <property type="match status" value="1"/>
</dbReference>
<comment type="similarity">
    <text evidence="1 5">Belongs to the MreC family.</text>
</comment>
<dbReference type="GO" id="GO:0008360">
    <property type="term" value="P:regulation of cell shape"/>
    <property type="evidence" value="ECO:0007669"/>
    <property type="project" value="UniProtKB-KW"/>
</dbReference>
<dbReference type="GO" id="GO:0005886">
    <property type="term" value="C:plasma membrane"/>
    <property type="evidence" value="ECO:0007669"/>
    <property type="project" value="TreeGrafter"/>
</dbReference>
<dbReference type="OrthoDB" id="9792313at2"/>
<dbReference type="STRING" id="1859473.BG261_10790"/>
<dbReference type="PIRSF" id="PIRSF038471">
    <property type="entry name" value="MreC"/>
    <property type="match status" value="1"/>
</dbReference>
<evidence type="ECO:0000256" key="5">
    <source>
        <dbReference type="PIRNR" id="PIRNR038471"/>
    </source>
</evidence>
<evidence type="ECO:0000313" key="7">
    <source>
        <dbReference type="EMBL" id="OFI49757.1"/>
    </source>
</evidence>
<dbReference type="Pfam" id="PF04085">
    <property type="entry name" value="MreC"/>
    <property type="match status" value="1"/>
</dbReference>
<proteinExistence type="inferred from homology"/>
<name>A0A1E8GNL3_9LACT</name>
<dbReference type="EMBL" id="MKIR01000006">
    <property type="protein sequence ID" value="OFI49757.1"/>
    <property type="molecule type" value="Genomic_DNA"/>
</dbReference>
<dbReference type="InterPro" id="IPR007221">
    <property type="entry name" value="MreC"/>
</dbReference>
<gene>
    <name evidence="7" type="ORF">BG261_10790</name>
</gene>
<accession>A0A1E8GNL3</accession>
<evidence type="ECO:0000256" key="3">
    <source>
        <dbReference type="ARBA" id="ARBA00022960"/>
    </source>
</evidence>
<keyword evidence="8" id="KW-1185">Reference proteome</keyword>
<dbReference type="NCBIfam" id="TIGR00219">
    <property type="entry name" value="mreC"/>
    <property type="match status" value="1"/>
</dbReference>
<dbReference type="RefSeq" id="WP_070791798.1">
    <property type="nucleotide sequence ID" value="NZ_MKIR01000006.1"/>
</dbReference>
<protein>
    <recommendedName>
        <fullName evidence="2 5">Cell shape-determining protein MreC</fullName>
    </recommendedName>
    <alternativeName>
        <fullName evidence="4 5">Cell shape protein MreC</fullName>
    </alternativeName>
</protein>
<dbReference type="Proteomes" id="UP000178622">
    <property type="component" value="Unassembled WGS sequence"/>
</dbReference>
<reference evidence="8" key="1">
    <citation type="submission" date="2016-09" db="EMBL/GenBank/DDBJ databases">
        <title>Draft genome sequence of a novel species of the family Streptococcaceae isolated from flowers.</title>
        <authorList>
            <person name="Chuah L.-O."/>
            <person name="Yap K.-P."/>
            <person name="Thong K.L."/>
            <person name="Liong M.T."/>
            <person name="Ahmad R."/>
            <person name="Rusul G."/>
        </authorList>
    </citation>
    <scope>NUCLEOTIDE SEQUENCE [LARGE SCALE GENOMIC DNA]</scope>
    <source>
        <strain evidence="8">DF1</strain>
    </source>
</reference>
<evidence type="ECO:0000259" key="6">
    <source>
        <dbReference type="Pfam" id="PF04085"/>
    </source>
</evidence>